<evidence type="ECO:0000256" key="3">
    <source>
        <dbReference type="ARBA" id="ARBA00024947"/>
    </source>
</evidence>
<feature type="region of interest" description="Disordered" evidence="4">
    <location>
        <begin position="30"/>
        <end position="62"/>
    </location>
</feature>
<dbReference type="PANTHER" id="PTHR12901:SF10">
    <property type="entry name" value="COENZYME Q-BINDING PROTEIN COQ10, MITOCHONDRIAL"/>
    <property type="match status" value="1"/>
</dbReference>
<dbReference type="GO" id="GO:0048039">
    <property type="term" value="F:ubiquinone binding"/>
    <property type="evidence" value="ECO:0007669"/>
    <property type="project" value="InterPro"/>
</dbReference>
<dbReference type="STRING" id="113226.A0A139I1I0"/>
<comment type="similarity">
    <text evidence="1">Belongs to the COQ10 family.</text>
</comment>
<dbReference type="SUPFAM" id="SSF55961">
    <property type="entry name" value="Bet v1-like"/>
    <property type="match status" value="1"/>
</dbReference>
<evidence type="ECO:0000256" key="1">
    <source>
        <dbReference type="ARBA" id="ARBA00006885"/>
    </source>
</evidence>
<dbReference type="InterPro" id="IPR044996">
    <property type="entry name" value="COQ10-like"/>
</dbReference>
<comment type="subunit">
    <text evidence="2">Interacts with coenzyme Q.</text>
</comment>
<sequence>MNTIRPLSQTLLQTSTRHTSLPCRASYAVNTSLRPTNHERQQNRPFFGSGSNPFGTSNPFSQNQTLTAHRTLRYPASVIYSIISDVASYSQFLPYCQGSVVTKYSNPAADGKKYPEEAKLTIGFNDSISEEFTSRVYCVPERVVEAVSGNMASTLSGDEVAHHSPRPDVGTDAARKDTVMAHLLTRWTLKPYPYKPPPTSAIHADAAHKNVEETNPVKGQEKTEVNLAIEFQFSNPVYAALSSAAAPKVAEKMIQAFEDRVKAVMDGPGHAREEKSKKRF</sequence>
<dbReference type="OrthoDB" id="292693at2759"/>
<dbReference type="Gene3D" id="3.30.530.20">
    <property type="match status" value="1"/>
</dbReference>
<comment type="function">
    <text evidence="3">Required for the function of coenzyme Q in the respiratory chain. May serve as a chaperone or may be involved in the transport of Q6 from its site of synthesis to the catalytic sites of the respiratory complexes.</text>
</comment>
<dbReference type="Proteomes" id="UP000073492">
    <property type="component" value="Unassembled WGS sequence"/>
</dbReference>
<reference evidence="6 7" key="1">
    <citation type="submission" date="2015-07" db="EMBL/GenBank/DDBJ databases">
        <title>Comparative genomics of the Sigatoka disease complex on banana suggests a link between parallel evolutionary changes in Pseudocercospora fijiensis and Pseudocercospora eumusae and increased virulence on the banana host.</title>
        <authorList>
            <person name="Chang T.-C."/>
            <person name="Salvucci A."/>
            <person name="Crous P.W."/>
            <person name="Stergiopoulos I."/>
        </authorList>
    </citation>
    <scope>NUCLEOTIDE SEQUENCE [LARGE SCALE GENOMIC DNA]</scope>
    <source>
        <strain evidence="6 7">CBS 116634</strain>
    </source>
</reference>
<dbReference type="PANTHER" id="PTHR12901">
    <property type="entry name" value="SPERM PROTEIN HOMOLOG"/>
    <property type="match status" value="1"/>
</dbReference>
<dbReference type="EMBL" id="LFZO01000430">
    <property type="protein sequence ID" value="KXT08565.1"/>
    <property type="molecule type" value="Genomic_DNA"/>
</dbReference>
<dbReference type="CDD" id="cd07813">
    <property type="entry name" value="COQ10p_like"/>
    <property type="match status" value="1"/>
</dbReference>
<dbReference type="InterPro" id="IPR005031">
    <property type="entry name" value="COQ10_START"/>
</dbReference>
<evidence type="ECO:0000313" key="6">
    <source>
        <dbReference type="EMBL" id="KXT08565.1"/>
    </source>
</evidence>
<evidence type="ECO:0000256" key="4">
    <source>
        <dbReference type="SAM" id="MobiDB-lite"/>
    </source>
</evidence>
<proteinExistence type="inferred from homology"/>
<organism evidence="6 7">
    <name type="scientific">Pseudocercospora musae</name>
    <dbReference type="NCBI Taxonomy" id="113226"/>
    <lineage>
        <taxon>Eukaryota</taxon>
        <taxon>Fungi</taxon>
        <taxon>Dikarya</taxon>
        <taxon>Ascomycota</taxon>
        <taxon>Pezizomycotina</taxon>
        <taxon>Dothideomycetes</taxon>
        <taxon>Dothideomycetidae</taxon>
        <taxon>Mycosphaerellales</taxon>
        <taxon>Mycosphaerellaceae</taxon>
        <taxon>Pseudocercospora</taxon>
    </lineage>
</organism>
<dbReference type="GO" id="GO:0005739">
    <property type="term" value="C:mitochondrion"/>
    <property type="evidence" value="ECO:0007669"/>
    <property type="project" value="TreeGrafter"/>
</dbReference>
<evidence type="ECO:0000256" key="2">
    <source>
        <dbReference type="ARBA" id="ARBA00011814"/>
    </source>
</evidence>
<evidence type="ECO:0000313" key="7">
    <source>
        <dbReference type="Proteomes" id="UP000073492"/>
    </source>
</evidence>
<feature type="domain" description="Coenzyme Q-binding protein COQ10 START" evidence="5">
    <location>
        <begin position="73"/>
        <end position="258"/>
    </location>
</feature>
<dbReference type="Pfam" id="PF03364">
    <property type="entry name" value="Polyketide_cyc"/>
    <property type="match status" value="1"/>
</dbReference>
<feature type="compositionally biased region" description="Polar residues" evidence="4">
    <location>
        <begin position="49"/>
        <end position="62"/>
    </location>
</feature>
<comment type="caution">
    <text evidence="6">The sequence shown here is derived from an EMBL/GenBank/DDBJ whole genome shotgun (WGS) entry which is preliminary data.</text>
</comment>
<gene>
    <name evidence="6" type="ORF">AC579_8316</name>
</gene>
<dbReference type="AlphaFoldDB" id="A0A139I1I0"/>
<accession>A0A139I1I0</accession>
<evidence type="ECO:0000259" key="5">
    <source>
        <dbReference type="Pfam" id="PF03364"/>
    </source>
</evidence>
<keyword evidence="7" id="KW-1185">Reference proteome</keyword>
<dbReference type="GO" id="GO:0045333">
    <property type="term" value="P:cellular respiration"/>
    <property type="evidence" value="ECO:0007669"/>
    <property type="project" value="InterPro"/>
</dbReference>
<name>A0A139I1I0_9PEZI</name>
<dbReference type="InterPro" id="IPR023393">
    <property type="entry name" value="START-like_dom_sf"/>
</dbReference>
<protein>
    <recommendedName>
        <fullName evidence="5">Coenzyme Q-binding protein COQ10 START domain-containing protein</fullName>
    </recommendedName>
</protein>